<dbReference type="Proteomes" id="UP000276133">
    <property type="component" value="Unassembled WGS sequence"/>
</dbReference>
<keyword evidence="2" id="KW-1185">Reference proteome</keyword>
<proteinExistence type="predicted"/>
<dbReference type="EMBL" id="REGN01002947">
    <property type="protein sequence ID" value="RNA25294.1"/>
    <property type="molecule type" value="Genomic_DNA"/>
</dbReference>
<dbReference type="AlphaFoldDB" id="A0A3M7RP23"/>
<protein>
    <submittedName>
        <fullName evidence="1">Uncharacterized protein</fullName>
    </submittedName>
</protein>
<comment type="caution">
    <text evidence="1">The sequence shown here is derived from an EMBL/GenBank/DDBJ whole genome shotgun (WGS) entry which is preliminary data.</text>
</comment>
<organism evidence="1 2">
    <name type="scientific">Brachionus plicatilis</name>
    <name type="common">Marine rotifer</name>
    <name type="synonym">Brachionus muelleri</name>
    <dbReference type="NCBI Taxonomy" id="10195"/>
    <lineage>
        <taxon>Eukaryota</taxon>
        <taxon>Metazoa</taxon>
        <taxon>Spiralia</taxon>
        <taxon>Gnathifera</taxon>
        <taxon>Rotifera</taxon>
        <taxon>Eurotatoria</taxon>
        <taxon>Monogononta</taxon>
        <taxon>Pseudotrocha</taxon>
        <taxon>Ploima</taxon>
        <taxon>Brachionidae</taxon>
        <taxon>Brachionus</taxon>
    </lineage>
</organism>
<evidence type="ECO:0000313" key="1">
    <source>
        <dbReference type="EMBL" id="RNA25294.1"/>
    </source>
</evidence>
<evidence type="ECO:0000313" key="2">
    <source>
        <dbReference type="Proteomes" id="UP000276133"/>
    </source>
</evidence>
<gene>
    <name evidence="1" type="ORF">BpHYR1_023313</name>
</gene>
<reference evidence="1 2" key="1">
    <citation type="journal article" date="2018" name="Sci. Rep.">
        <title>Genomic signatures of local adaptation to the degree of environmental predictability in rotifers.</title>
        <authorList>
            <person name="Franch-Gras L."/>
            <person name="Hahn C."/>
            <person name="Garcia-Roger E.M."/>
            <person name="Carmona M.J."/>
            <person name="Serra M."/>
            <person name="Gomez A."/>
        </authorList>
    </citation>
    <scope>NUCLEOTIDE SEQUENCE [LARGE SCALE GENOMIC DNA]</scope>
    <source>
        <strain evidence="1">HYR1</strain>
    </source>
</reference>
<name>A0A3M7RP23_BRAPC</name>
<accession>A0A3M7RP23</accession>
<dbReference type="OrthoDB" id="10458865at2759"/>
<sequence>MFCCCELIANLFRSSKQEPINQPANKESFINNFIDYSAEKSKKKSQNGYSFSKNDTYQIYDGHFNPRTDVFDDSFKCENQKNLEEINPEIFTVYPGNFVYRLSPGAMEALASHLNKYSQTEAFNSFTARSKQSSNDYSSEASYYPTLSHGIPFQVVFNQNASF</sequence>